<dbReference type="EMBL" id="JANBUJ010001022">
    <property type="protein sequence ID" value="KAJ2769070.1"/>
    <property type="molecule type" value="Genomic_DNA"/>
</dbReference>
<comment type="caution">
    <text evidence="1">The sequence shown here is derived from an EMBL/GenBank/DDBJ whole genome shotgun (WGS) entry which is preliminary data.</text>
</comment>
<keyword evidence="2" id="KW-1185">Reference proteome</keyword>
<accession>A0ACC1JX62</accession>
<name>A0ACC1JX62_9FUNG</name>
<reference evidence="1" key="1">
    <citation type="submission" date="2022-07" db="EMBL/GenBank/DDBJ databases">
        <title>Phylogenomic reconstructions and comparative analyses of Kickxellomycotina fungi.</title>
        <authorList>
            <person name="Reynolds N.K."/>
            <person name="Stajich J.E."/>
            <person name="Barry K."/>
            <person name="Grigoriev I.V."/>
            <person name="Crous P."/>
            <person name="Smith M.E."/>
        </authorList>
    </citation>
    <scope>NUCLEOTIDE SEQUENCE</scope>
    <source>
        <strain evidence="1">CBS 109366</strain>
    </source>
</reference>
<evidence type="ECO:0000313" key="2">
    <source>
        <dbReference type="Proteomes" id="UP001140234"/>
    </source>
</evidence>
<evidence type="ECO:0000313" key="1">
    <source>
        <dbReference type="EMBL" id="KAJ2769070.1"/>
    </source>
</evidence>
<gene>
    <name evidence="1" type="ORF">IWQ57_003265</name>
</gene>
<dbReference type="Proteomes" id="UP001140234">
    <property type="component" value="Unassembled WGS sequence"/>
</dbReference>
<sequence>MDYNYPMDGAYYADDGAAAPYQFIHENQLFVGDNGYPPHMQHLEQQPEPGMHNHRHMAGGTPQRETPARAGKRQARAPMRALARAKTPWTADENTNFFRALAEYTYADRTGLRQLVIYLNPSELDHVEHCEVELKLGDMEISQSLYEQEAENNPNRGSHLLFAAMRHMQRASGGHSIRVVNEKAKNVRSRIANRFASMFNEGALPPKRPGRYVTAMLNSIVNSPHCPVKDISATMAMGLYATAENKHDVSLWLTAMLWLHPRRMYEFLFQCAVQVLRAHIEATPLEARSSEDMHLMTSGAPDEYVVIDGLRRLVGTLNSDSPTKPSAHRSMATSKASSFDPYGIDSDGGAGRKRKRRLTPHESMKRVCTDEVMVPTNGDERIALNMFDLLKNEERLQLAGKRIKMVAAVGGVVRNSHPQTPLDVKYHLYRLWTCVARLAEVSKMLVPAHLVPPAEAAVWPRFAEFVVVHDYSGTFDIAAIEPGVRVSKTRMAFRPEFDAADLIAQWIASTIDESRPEIPMWLTVARRIDGEHVLALVISALHTATPTAGALAGQSLTMLQHRRFSDDELAAAVDTAIANGGNSLVGGMPMCQHGGLDAWPWADAQHATVSMAHGQVRQIQADVTGSSIRLVLSTTCDTDQNIIDPWMEPRVMASGAFERQKGYAAEERVGESPSFDDLVAGEQKAVGGTAVDSQSTSAAAGWRPMLETGSAVTMSSLASLGAPELSDGVHSASKLASAALMSSYASSAAAGYGAMYPDQDPRQLPPMLGSANGMLFEPTQPFQMDMLGGYADAGWVPHGFDAAGTYPTFYNDSGAPSEYGPP</sequence>
<protein>
    <submittedName>
        <fullName evidence="1">Uncharacterized protein</fullName>
    </submittedName>
</protein>
<organism evidence="1 2">
    <name type="scientific">Coemansia nantahalensis</name>
    <dbReference type="NCBI Taxonomy" id="2789366"/>
    <lineage>
        <taxon>Eukaryota</taxon>
        <taxon>Fungi</taxon>
        <taxon>Fungi incertae sedis</taxon>
        <taxon>Zoopagomycota</taxon>
        <taxon>Kickxellomycotina</taxon>
        <taxon>Kickxellomycetes</taxon>
        <taxon>Kickxellales</taxon>
        <taxon>Kickxellaceae</taxon>
        <taxon>Coemansia</taxon>
    </lineage>
</organism>
<proteinExistence type="predicted"/>